<keyword evidence="1" id="KW-1185">Reference proteome</keyword>
<dbReference type="RefSeq" id="XP_070854583.1">
    <property type="nucleotide sequence ID" value="XM_070998482.1"/>
</dbReference>
<dbReference type="Proteomes" id="UP001652628">
    <property type="component" value="Chromosome 2"/>
</dbReference>
<accession>A0ABM4TX93</accession>
<gene>
    <name evidence="3" type="primary">LOC139354256</name>
    <name evidence="2" type="synonym">LOC139354251</name>
</gene>
<reference evidence="2 3" key="1">
    <citation type="submission" date="2025-05" db="UniProtKB">
        <authorList>
            <consortium name="RefSeq"/>
        </authorList>
    </citation>
    <scope>IDENTIFICATION</scope>
</reference>
<evidence type="ECO:0000313" key="2">
    <source>
        <dbReference type="RefSeq" id="XP_070854583.1"/>
    </source>
</evidence>
<dbReference type="RefSeq" id="XP_070854588.1">
    <property type="nucleotide sequence ID" value="XM_070998487.1"/>
</dbReference>
<proteinExistence type="predicted"/>
<protein>
    <submittedName>
        <fullName evidence="2 3">Uncharacterized protein</fullName>
    </submittedName>
</protein>
<organism evidence="1 3">
    <name type="scientific">Drosophila suzukii</name>
    <name type="common">Spotted-wing drosophila fruit fly</name>
    <dbReference type="NCBI Taxonomy" id="28584"/>
    <lineage>
        <taxon>Eukaryota</taxon>
        <taxon>Metazoa</taxon>
        <taxon>Ecdysozoa</taxon>
        <taxon>Arthropoda</taxon>
        <taxon>Hexapoda</taxon>
        <taxon>Insecta</taxon>
        <taxon>Pterygota</taxon>
        <taxon>Neoptera</taxon>
        <taxon>Endopterygota</taxon>
        <taxon>Diptera</taxon>
        <taxon>Brachycera</taxon>
        <taxon>Muscomorpha</taxon>
        <taxon>Ephydroidea</taxon>
        <taxon>Drosophilidae</taxon>
        <taxon>Drosophila</taxon>
        <taxon>Sophophora</taxon>
    </lineage>
</organism>
<evidence type="ECO:0000313" key="3">
    <source>
        <dbReference type="RefSeq" id="XP_070854588.1"/>
    </source>
</evidence>
<dbReference type="GeneID" id="139354256"/>
<sequence length="147" mass="16377">MTSQHMQVLCARVQMNTAKELTNSTYRLCAVRTASAFRTISDDAALVIAGQVPLCELVREPQNQDRGEEECQDAERRQLAGSLGQLQQGTLDARVNRKQGQVDFYRTQALSGHGCFRSFLKRFGHDTENGCPECGSAIVEDDQHVLF</sequence>
<evidence type="ECO:0000313" key="1">
    <source>
        <dbReference type="Proteomes" id="UP001652628"/>
    </source>
</evidence>
<name>A0ABM4TX93_DROSZ</name>